<dbReference type="InParanoid" id="A0A409Y5D5"/>
<dbReference type="AlphaFoldDB" id="A0A409Y5D5"/>
<dbReference type="InterPro" id="IPR001024">
    <property type="entry name" value="PLAT/LH2_dom"/>
</dbReference>
<name>A0A409Y5D5_9AGAR</name>
<dbReference type="EMBL" id="NHYE01001137">
    <property type="protein sequence ID" value="PPQ98232.1"/>
    <property type="molecule type" value="Genomic_DNA"/>
</dbReference>
<dbReference type="Proteomes" id="UP000284706">
    <property type="component" value="Unassembled WGS sequence"/>
</dbReference>
<proteinExistence type="predicted"/>
<sequence>MTTSAVIITVALRLRFSHEKTGVYGTSIKSAVFCEEFRRRASAAPDKRYVFTLPAWLSPSHTDP</sequence>
<accession>A0A409Y5D5</accession>
<comment type="caution">
    <text evidence="3">The sequence shown here is derived from an EMBL/GenBank/DDBJ whole genome shotgun (WGS) entry which is preliminary data.</text>
</comment>
<comment type="caution">
    <text evidence="1">Lacks conserved residue(s) required for the propagation of feature annotation.</text>
</comment>
<evidence type="ECO:0000259" key="2">
    <source>
        <dbReference type="PROSITE" id="PS50095"/>
    </source>
</evidence>
<protein>
    <recommendedName>
        <fullName evidence="2">PLAT domain-containing protein</fullName>
    </recommendedName>
</protein>
<evidence type="ECO:0000313" key="4">
    <source>
        <dbReference type="Proteomes" id="UP000284706"/>
    </source>
</evidence>
<dbReference type="PROSITE" id="PS50095">
    <property type="entry name" value="PLAT"/>
    <property type="match status" value="1"/>
</dbReference>
<keyword evidence="4" id="KW-1185">Reference proteome</keyword>
<evidence type="ECO:0000313" key="3">
    <source>
        <dbReference type="EMBL" id="PPQ98232.1"/>
    </source>
</evidence>
<reference evidence="3 4" key="1">
    <citation type="journal article" date="2018" name="Evol. Lett.">
        <title>Horizontal gene cluster transfer increased hallucinogenic mushroom diversity.</title>
        <authorList>
            <person name="Reynolds H.T."/>
            <person name="Vijayakumar V."/>
            <person name="Gluck-Thaler E."/>
            <person name="Korotkin H.B."/>
            <person name="Matheny P.B."/>
            <person name="Slot J.C."/>
        </authorList>
    </citation>
    <scope>NUCLEOTIDE SEQUENCE [LARGE SCALE GENOMIC DNA]</scope>
    <source>
        <strain evidence="3 4">SRW20</strain>
    </source>
</reference>
<organism evidence="3 4">
    <name type="scientific">Gymnopilus dilepis</name>
    <dbReference type="NCBI Taxonomy" id="231916"/>
    <lineage>
        <taxon>Eukaryota</taxon>
        <taxon>Fungi</taxon>
        <taxon>Dikarya</taxon>
        <taxon>Basidiomycota</taxon>
        <taxon>Agaricomycotina</taxon>
        <taxon>Agaricomycetes</taxon>
        <taxon>Agaricomycetidae</taxon>
        <taxon>Agaricales</taxon>
        <taxon>Agaricineae</taxon>
        <taxon>Hymenogastraceae</taxon>
        <taxon>Gymnopilus</taxon>
    </lineage>
</organism>
<evidence type="ECO:0000256" key="1">
    <source>
        <dbReference type="PROSITE-ProRule" id="PRU00152"/>
    </source>
</evidence>
<feature type="domain" description="PLAT" evidence="2">
    <location>
        <begin position="1"/>
        <end position="64"/>
    </location>
</feature>
<gene>
    <name evidence="3" type="ORF">CVT26_003401</name>
</gene>